<comment type="caution">
    <text evidence="8">The sequence shown here is derived from an EMBL/GenBank/DDBJ whole genome shotgun (WGS) entry which is preliminary data.</text>
</comment>
<dbReference type="RefSeq" id="WP_378229692.1">
    <property type="nucleotide sequence ID" value="NZ_JBHSLL010000036.1"/>
</dbReference>
<dbReference type="PANTHER" id="PTHR43385:SF1">
    <property type="entry name" value="RIBOFLAVIN TRANSPORTER RIBJ"/>
    <property type="match status" value="1"/>
</dbReference>
<dbReference type="InterPro" id="IPR011701">
    <property type="entry name" value="MFS"/>
</dbReference>
<feature type="transmembrane region" description="Helical" evidence="6">
    <location>
        <begin position="137"/>
        <end position="155"/>
    </location>
</feature>
<feature type="transmembrane region" description="Helical" evidence="6">
    <location>
        <begin position="337"/>
        <end position="357"/>
    </location>
</feature>
<keyword evidence="2" id="KW-0813">Transport</keyword>
<evidence type="ECO:0000256" key="5">
    <source>
        <dbReference type="ARBA" id="ARBA00023136"/>
    </source>
</evidence>
<accession>A0ABW0GZP6</accession>
<comment type="subcellular location">
    <subcellularLocation>
        <location evidence="1">Membrane</location>
        <topology evidence="1">Multi-pass membrane protein</topology>
    </subcellularLocation>
</comment>
<feature type="domain" description="Major facilitator superfamily (MFS) profile" evidence="7">
    <location>
        <begin position="1"/>
        <end position="387"/>
    </location>
</feature>
<feature type="transmembrane region" description="Helical" evidence="6">
    <location>
        <begin position="212"/>
        <end position="235"/>
    </location>
</feature>
<feature type="transmembrane region" description="Helical" evidence="6">
    <location>
        <begin position="75"/>
        <end position="97"/>
    </location>
</feature>
<evidence type="ECO:0000256" key="6">
    <source>
        <dbReference type="SAM" id="Phobius"/>
    </source>
</evidence>
<evidence type="ECO:0000256" key="4">
    <source>
        <dbReference type="ARBA" id="ARBA00022989"/>
    </source>
</evidence>
<dbReference type="InterPro" id="IPR052983">
    <property type="entry name" value="MFS_Riboflavin_Transporter"/>
</dbReference>
<evidence type="ECO:0000313" key="8">
    <source>
        <dbReference type="EMBL" id="MFC5386569.1"/>
    </source>
</evidence>
<evidence type="ECO:0000313" key="9">
    <source>
        <dbReference type="Proteomes" id="UP001596016"/>
    </source>
</evidence>
<dbReference type="EMBL" id="JBHSLL010000036">
    <property type="protein sequence ID" value="MFC5386569.1"/>
    <property type="molecule type" value="Genomic_DNA"/>
</dbReference>
<feature type="transmembrane region" description="Helical" evidence="6">
    <location>
        <begin position="304"/>
        <end position="325"/>
    </location>
</feature>
<feature type="transmembrane region" description="Helical" evidence="6">
    <location>
        <begin position="44"/>
        <end position="63"/>
    </location>
</feature>
<evidence type="ECO:0000256" key="2">
    <source>
        <dbReference type="ARBA" id="ARBA00022448"/>
    </source>
</evidence>
<proteinExistence type="predicted"/>
<feature type="transmembrane region" description="Helical" evidence="6">
    <location>
        <begin position="161"/>
        <end position="184"/>
    </location>
</feature>
<feature type="transmembrane region" description="Helical" evidence="6">
    <location>
        <begin position="276"/>
        <end position="298"/>
    </location>
</feature>
<keyword evidence="9" id="KW-1185">Reference proteome</keyword>
<dbReference type="PANTHER" id="PTHR43385">
    <property type="entry name" value="RIBOFLAVIN TRANSPORTER RIBJ"/>
    <property type="match status" value="1"/>
</dbReference>
<evidence type="ECO:0000256" key="1">
    <source>
        <dbReference type="ARBA" id="ARBA00004141"/>
    </source>
</evidence>
<gene>
    <name evidence="8" type="ORF">ACFPLB_11410</name>
</gene>
<feature type="transmembrane region" description="Helical" evidence="6">
    <location>
        <begin position="12"/>
        <end position="32"/>
    </location>
</feature>
<protein>
    <submittedName>
        <fullName evidence="8">MFS transporter</fullName>
    </submittedName>
</protein>
<dbReference type="PROSITE" id="PS50850">
    <property type="entry name" value="MFS"/>
    <property type="match status" value="1"/>
</dbReference>
<reference evidence="9" key="1">
    <citation type="journal article" date="2019" name="Int. J. Syst. Evol. Microbiol.">
        <title>The Global Catalogue of Microorganisms (GCM) 10K type strain sequencing project: providing services to taxonomists for standard genome sequencing and annotation.</title>
        <authorList>
            <consortium name="The Broad Institute Genomics Platform"/>
            <consortium name="The Broad Institute Genome Sequencing Center for Infectious Disease"/>
            <person name="Wu L."/>
            <person name="Ma J."/>
        </authorList>
    </citation>
    <scope>NUCLEOTIDE SEQUENCE [LARGE SCALE GENOMIC DNA]</scope>
    <source>
        <strain evidence="9">CGMCC 4.1415</strain>
    </source>
</reference>
<sequence length="396" mass="41095">MVRANRLTVHALGVVMIFTWGSTYYLIAVLAAPIVNDTGWPLEWVVGSLSLGLLVAGLSAPTIGDAISRHGGRPILALGCLIIAVGLAMIAAAPNLAIFMAGWAVLGIGMAAGLYDAAFSTLGGIYCEKARPSITTLTLWGGFASTVCWPLSAAMVDAVGWRGACFAYAAILVGVCLPLILAMVPQATRPLKQSSIDADATLVLSPRERAMFWLFALIQIIAGLFVTIVAVHLLTLLQARGISLAEAVTLGALIGPAQVGARVLEMLGRGRHHPMWTLSAAVVLCAGGLIVLAAGLPIVGLALILYGAGNGIFSIARGALPLSLFGPEQYAPIIGRLARPGLIAQAAAPMIGAILISRLGYDALLHVIAALATINVLIAGMLWQVVRQRPLGRVDC</sequence>
<dbReference type="SUPFAM" id="SSF103473">
    <property type="entry name" value="MFS general substrate transporter"/>
    <property type="match status" value="1"/>
</dbReference>
<evidence type="ECO:0000259" key="7">
    <source>
        <dbReference type="PROSITE" id="PS50850"/>
    </source>
</evidence>
<keyword evidence="3 6" id="KW-0812">Transmembrane</keyword>
<dbReference type="Proteomes" id="UP001596016">
    <property type="component" value="Unassembled WGS sequence"/>
</dbReference>
<dbReference type="Gene3D" id="1.20.1250.20">
    <property type="entry name" value="MFS general substrate transporter like domains"/>
    <property type="match status" value="1"/>
</dbReference>
<dbReference type="InterPro" id="IPR036259">
    <property type="entry name" value="MFS_trans_sf"/>
</dbReference>
<organism evidence="8 9">
    <name type="scientific">Aquamicrobium segne</name>
    <dbReference type="NCBI Taxonomy" id="469547"/>
    <lineage>
        <taxon>Bacteria</taxon>
        <taxon>Pseudomonadati</taxon>
        <taxon>Pseudomonadota</taxon>
        <taxon>Alphaproteobacteria</taxon>
        <taxon>Hyphomicrobiales</taxon>
        <taxon>Phyllobacteriaceae</taxon>
        <taxon>Aquamicrobium</taxon>
    </lineage>
</organism>
<name>A0ABW0GZP6_9HYPH</name>
<evidence type="ECO:0000256" key="3">
    <source>
        <dbReference type="ARBA" id="ARBA00022692"/>
    </source>
</evidence>
<keyword evidence="5 6" id="KW-0472">Membrane</keyword>
<feature type="transmembrane region" description="Helical" evidence="6">
    <location>
        <begin position="103"/>
        <end position="125"/>
    </location>
</feature>
<dbReference type="InterPro" id="IPR020846">
    <property type="entry name" value="MFS_dom"/>
</dbReference>
<dbReference type="Pfam" id="PF07690">
    <property type="entry name" value="MFS_1"/>
    <property type="match status" value="1"/>
</dbReference>
<keyword evidence="4 6" id="KW-1133">Transmembrane helix</keyword>
<feature type="transmembrane region" description="Helical" evidence="6">
    <location>
        <begin position="363"/>
        <end position="383"/>
    </location>
</feature>